<dbReference type="Gene3D" id="1.25.40.20">
    <property type="entry name" value="Ankyrin repeat-containing domain"/>
    <property type="match status" value="1"/>
</dbReference>
<name>A0A6C0C8D8_9ZZZZ</name>
<protein>
    <submittedName>
        <fullName evidence="1">Uncharacterized protein</fullName>
    </submittedName>
</protein>
<dbReference type="EMBL" id="MN739356">
    <property type="protein sequence ID" value="QHT00593.1"/>
    <property type="molecule type" value="Genomic_DNA"/>
</dbReference>
<dbReference type="PANTHER" id="PTHR46586">
    <property type="entry name" value="ANKYRIN REPEAT-CONTAINING PROTEIN"/>
    <property type="match status" value="1"/>
</dbReference>
<dbReference type="PANTHER" id="PTHR46586:SF3">
    <property type="entry name" value="ANKYRIN REPEAT-CONTAINING PROTEIN"/>
    <property type="match status" value="1"/>
</dbReference>
<dbReference type="InterPro" id="IPR002110">
    <property type="entry name" value="Ankyrin_rpt"/>
</dbReference>
<evidence type="ECO:0000313" key="1">
    <source>
        <dbReference type="EMBL" id="QHT00593.1"/>
    </source>
</evidence>
<sequence length="495" mass="57519">MPLIESKFQETLNDINFFHHNNYNLHHPLYKYTMELIYDNRNIPDKYIIVKNRILHQFPKIYKIVAKTGNLPLIKKMLCLNRNSGPNNYEYVFMGAAKIGNIKILKWMSKNNYPGHEFAIGYAAKNNQLETVKWLLDNDFNGRDTAIDYAAGKGHIDVVNFLLDKRCKISVRYAAKKGQFEMIKYLHSIDPTIIFDIYECNNLDILKFIYEYGATTFYSNCEHPHILSWLIGNNFVNKSVIISETVAQAGNLKCLQLLYFNDLLILSESVFDCAVKSKNVEMIKWLRDIECPFNSSATDSAVHIFSNSDSLVILKLLIGWKCPLGEELGTIAAFNGNLEMLKYLHKIGYILNDIMEYAAACGHLHIIIWMREQGYRWNESVCFFTVERNHLNVLRWLRGFDRNMYGLSSNETEICPWNERVCYAAIEHDQPDILKFALENECKLDDNYLIHLTQGHENIEILDCVNEHLKRTCSNVKMREDFASIVCARKNNIQL</sequence>
<organism evidence="1">
    <name type="scientific">viral metagenome</name>
    <dbReference type="NCBI Taxonomy" id="1070528"/>
    <lineage>
        <taxon>unclassified sequences</taxon>
        <taxon>metagenomes</taxon>
        <taxon>organismal metagenomes</taxon>
    </lineage>
</organism>
<dbReference type="Pfam" id="PF12796">
    <property type="entry name" value="Ank_2"/>
    <property type="match status" value="1"/>
</dbReference>
<proteinExistence type="predicted"/>
<dbReference type="InterPro" id="IPR052050">
    <property type="entry name" value="SecEffector_AnkRepeat"/>
</dbReference>
<reference evidence="1" key="1">
    <citation type="journal article" date="2020" name="Nature">
        <title>Giant virus diversity and host interactions through global metagenomics.</title>
        <authorList>
            <person name="Schulz F."/>
            <person name="Roux S."/>
            <person name="Paez-Espino D."/>
            <person name="Jungbluth S."/>
            <person name="Walsh D.A."/>
            <person name="Denef V.J."/>
            <person name="McMahon K.D."/>
            <person name="Konstantinidis K.T."/>
            <person name="Eloe-Fadrosh E.A."/>
            <person name="Kyrpides N.C."/>
            <person name="Woyke T."/>
        </authorList>
    </citation>
    <scope>NUCLEOTIDE SEQUENCE</scope>
    <source>
        <strain evidence="1">GVMAG-M-3300020192-26</strain>
    </source>
</reference>
<accession>A0A6C0C8D8</accession>
<dbReference type="AlphaFoldDB" id="A0A6C0C8D8"/>
<dbReference type="SUPFAM" id="SSF48403">
    <property type="entry name" value="Ankyrin repeat"/>
    <property type="match status" value="1"/>
</dbReference>
<dbReference type="InterPro" id="IPR036770">
    <property type="entry name" value="Ankyrin_rpt-contain_sf"/>
</dbReference>
<dbReference type="SMART" id="SM00248">
    <property type="entry name" value="ANK"/>
    <property type="match status" value="5"/>
</dbReference>